<dbReference type="InterPro" id="IPR036465">
    <property type="entry name" value="vWFA_dom_sf"/>
</dbReference>
<reference evidence="4 5" key="1">
    <citation type="submission" date="2016-12" db="EMBL/GenBank/DDBJ databases">
        <title>The draft genome sequence of Actinophytocola sp. 11-183.</title>
        <authorList>
            <person name="Wang W."/>
            <person name="Yuan L."/>
        </authorList>
    </citation>
    <scope>NUCLEOTIDE SEQUENCE [LARGE SCALE GENOMIC DNA]</scope>
    <source>
        <strain evidence="4 5">11-183</strain>
    </source>
</reference>
<keyword evidence="5" id="KW-1185">Reference proteome</keyword>
<protein>
    <submittedName>
        <fullName evidence="4">Trypsin</fullName>
    </submittedName>
</protein>
<dbReference type="RefSeq" id="WP_075129454.1">
    <property type="nucleotide sequence ID" value="NZ_MSIE01000075.1"/>
</dbReference>
<feature type="region of interest" description="Disordered" evidence="1">
    <location>
        <begin position="661"/>
        <end position="723"/>
    </location>
</feature>
<name>A0A1Q8C7X6_9PSEU</name>
<dbReference type="PROSITE" id="PS51468">
    <property type="entry name" value="VIT"/>
    <property type="match status" value="1"/>
</dbReference>
<accession>A0A1Q8C7X6</accession>
<evidence type="ECO:0000313" key="5">
    <source>
        <dbReference type="Proteomes" id="UP000185596"/>
    </source>
</evidence>
<dbReference type="SUPFAM" id="SSF53300">
    <property type="entry name" value="vWA-like"/>
    <property type="match status" value="1"/>
</dbReference>
<comment type="caution">
    <text evidence="4">The sequence shown here is derived from an EMBL/GenBank/DDBJ whole genome shotgun (WGS) entry which is preliminary data.</text>
</comment>
<feature type="region of interest" description="Disordered" evidence="1">
    <location>
        <begin position="1"/>
        <end position="22"/>
    </location>
</feature>
<dbReference type="STRING" id="1912961.BU204_31590"/>
<dbReference type="OrthoDB" id="186919at2"/>
<evidence type="ECO:0000259" key="2">
    <source>
        <dbReference type="PROSITE" id="PS50234"/>
    </source>
</evidence>
<dbReference type="PANTHER" id="PTHR45737">
    <property type="entry name" value="VON WILLEBRAND FACTOR A DOMAIN-CONTAINING PROTEIN 5A"/>
    <property type="match status" value="1"/>
</dbReference>
<dbReference type="Pfam" id="PF08487">
    <property type="entry name" value="VIT"/>
    <property type="match status" value="1"/>
</dbReference>
<proteinExistence type="predicted"/>
<feature type="compositionally biased region" description="Pro residues" evidence="1">
    <location>
        <begin position="705"/>
        <end position="721"/>
    </location>
</feature>
<dbReference type="InterPro" id="IPR002035">
    <property type="entry name" value="VWF_A"/>
</dbReference>
<evidence type="ECO:0000259" key="3">
    <source>
        <dbReference type="PROSITE" id="PS51468"/>
    </source>
</evidence>
<dbReference type="SMART" id="SM00327">
    <property type="entry name" value="VWA"/>
    <property type="match status" value="1"/>
</dbReference>
<evidence type="ECO:0000313" key="4">
    <source>
        <dbReference type="EMBL" id="OLF10423.1"/>
    </source>
</evidence>
<dbReference type="EMBL" id="MSIE01000075">
    <property type="protein sequence ID" value="OLF10423.1"/>
    <property type="molecule type" value="Genomic_DNA"/>
</dbReference>
<dbReference type="Pfam" id="PF13768">
    <property type="entry name" value="VWA_3"/>
    <property type="match status" value="1"/>
</dbReference>
<dbReference type="AlphaFoldDB" id="A0A1Q8C7X6"/>
<dbReference type="PANTHER" id="PTHR45737:SF6">
    <property type="entry name" value="VON WILLEBRAND FACTOR A DOMAIN-CONTAINING PROTEIN 5A"/>
    <property type="match status" value="1"/>
</dbReference>
<feature type="domain" description="VWFA" evidence="2">
    <location>
        <begin position="306"/>
        <end position="475"/>
    </location>
</feature>
<gene>
    <name evidence="4" type="ORF">BU204_31590</name>
</gene>
<dbReference type="Proteomes" id="UP000185596">
    <property type="component" value="Unassembled WGS sequence"/>
</dbReference>
<organism evidence="4 5">
    <name type="scientific">Actinophytocola xanthii</name>
    <dbReference type="NCBI Taxonomy" id="1912961"/>
    <lineage>
        <taxon>Bacteria</taxon>
        <taxon>Bacillati</taxon>
        <taxon>Actinomycetota</taxon>
        <taxon>Actinomycetes</taxon>
        <taxon>Pseudonocardiales</taxon>
        <taxon>Pseudonocardiaceae</taxon>
    </lineage>
</organism>
<dbReference type="Gene3D" id="3.40.50.410">
    <property type="entry name" value="von Willebrand factor, type A domain"/>
    <property type="match status" value="1"/>
</dbReference>
<feature type="domain" description="VIT" evidence="3">
    <location>
        <begin position="19"/>
        <end position="147"/>
    </location>
</feature>
<sequence>MNMRVDLMDLTEAPTSPSDDDGLGCLRTERGNLPLDTIDIRAALTGLASAIELTQGFRNPHSEPLEATFIFPLPPRAAVTALRMEADGRIVQGVLKEREAARADYDQAVAEGKRASIAEEERPGVFTMRVGNIMPGERVSVHVTLAGALAYEDGSATFRFPLVVAPRFIPGEPLPDGQVGDGVAQDTDAVPDASRISPPVLLPGFPNPVNLSVAVDIDPAGLPLAGVSTSLHSTATTADDSGGLRVRLEPGERADRDFLLRLTFTDDTAIRSSLAVRPDSSDSGTGGTFALTVLPPTASAKATPRDVVLVLDRSGSMKGWKMVAARRAAARIIDTLNTADRFAVLAFDNVVVTPPSLGEGLVEASDRNRFRAVEFLGTVDAYGGTQMLEPLTRAAALLGADSTQDRVLVLVTDGQVGNEDQVLQRLSPELQGVRVHTVGVDRAVNEAFLQRLAGAHGRCELVESEDRLDEVMQHIHRRIAAPVVTGLRLTSSGLAVDADSFAPFPVPDLFEGVPLVLTGRYTGEPSGTVTVTNDQGWEVSVEASRSDNQALSALWARSRIRDLEDRYVSGTGDQSHLEKRIVETSLGFGVLCRFTAFVAVDERVVNESGQVHRVTQPVDLPSGWEPQALFGSNFSASASAPMGRGVPLAFAPSPAAPAATTYVAESAHPRPTVGRRLPPRPTAADLAPDPLKGKARGRKPQQPDVHPPQAQPTPPAMPTSPPTLIDFAINERRALLADDKKDVWARAALLAALAERIFALLDHWKQTGEDELARTSLAALAKDLAKPTDNPNMADSLWFMAIATLNTFSKPRPNPRKNFWKR</sequence>
<dbReference type="InterPro" id="IPR013694">
    <property type="entry name" value="VIT"/>
</dbReference>
<evidence type="ECO:0000256" key="1">
    <source>
        <dbReference type="SAM" id="MobiDB-lite"/>
    </source>
</evidence>
<dbReference type="SMART" id="SM00609">
    <property type="entry name" value="VIT"/>
    <property type="match status" value="1"/>
</dbReference>
<dbReference type="PROSITE" id="PS50234">
    <property type="entry name" value="VWFA"/>
    <property type="match status" value="1"/>
</dbReference>